<dbReference type="Gene3D" id="3.10.450.50">
    <property type="match status" value="1"/>
</dbReference>
<protein>
    <recommendedName>
        <fullName evidence="1">SnoaL-like domain-containing protein</fullName>
    </recommendedName>
</protein>
<evidence type="ECO:0000313" key="3">
    <source>
        <dbReference type="Proteomes" id="UP001055153"/>
    </source>
</evidence>
<accession>A0ABQ4SKA1</accession>
<dbReference type="RefSeq" id="WP_238241015.1">
    <property type="nucleotide sequence ID" value="NZ_BPQQ01000086.1"/>
</dbReference>
<keyword evidence="3" id="KW-1185">Reference proteome</keyword>
<evidence type="ECO:0000259" key="1">
    <source>
        <dbReference type="Pfam" id="PF12680"/>
    </source>
</evidence>
<feature type="domain" description="SnoaL-like" evidence="1">
    <location>
        <begin position="20"/>
        <end position="122"/>
    </location>
</feature>
<reference evidence="2" key="2">
    <citation type="submission" date="2021-08" db="EMBL/GenBank/DDBJ databases">
        <authorList>
            <person name="Tani A."/>
            <person name="Ola A."/>
            <person name="Ogura Y."/>
            <person name="Katsura K."/>
            <person name="Hayashi T."/>
        </authorList>
    </citation>
    <scope>NUCLEOTIDE SEQUENCE</scope>
    <source>
        <strain evidence="2">DSM 17168</strain>
    </source>
</reference>
<name>A0ABQ4SKA1_9HYPH</name>
<dbReference type="EMBL" id="BPQQ01000086">
    <property type="protein sequence ID" value="GJE03632.1"/>
    <property type="molecule type" value="Genomic_DNA"/>
</dbReference>
<dbReference type="SUPFAM" id="SSF54427">
    <property type="entry name" value="NTF2-like"/>
    <property type="match status" value="1"/>
</dbReference>
<comment type="caution">
    <text evidence="2">The sequence shown here is derived from an EMBL/GenBank/DDBJ whole genome shotgun (WGS) entry which is preliminary data.</text>
</comment>
<organism evidence="2 3">
    <name type="scientific">Methylobacterium isbiliense</name>
    <dbReference type="NCBI Taxonomy" id="315478"/>
    <lineage>
        <taxon>Bacteria</taxon>
        <taxon>Pseudomonadati</taxon>
        <taxon>Pseudomonadota</taxon>
        <taxon>Alphaproteobacteria</taxon>
        <taxon>Hyphomicrobiales</taxon>
        <taxon>Methylobacteriaceae</taxon>
        <taxon>Methylobacterium</taxon>
    </lineage>
</organism>
<dbReference type="InterPro" id="IPR032710">
    <property type="entry name" value="NTF2-like_dom_sf"/>
</dbReference>
<proteinExistence type="predicted"/>
<dbReference type="Proteomes" id="UP001055153">
    <property type="component" value="Unassembled WGS sequence"/>
</dbReference>
<sequence length="139" mass="15069">MSAQTPVVANLKQQVEARLRQAYKAMGDGNLEDLMTFFADDAVLQNPGQPALVGIAAIRAFWSNTLAGFVARVTPYVREADEFGEAVVLSGKVTGVMVSRANGAETPIDAWFLQVYRRQPDGSLRFWRGANGPNPPESA</sequence>
<dbReference type="Pfam" id="PF12680">
    <property type="entry name" value="SnoaL_2"/>
    <property type="match status" value="1"/>
</dbReference>
<gene>
    <name evidence="2" type="ORF">GMJLKIPL_5589</name>
</gene>
<dbReference type="InterPro" id="IPR037401">
    <property type="entry name" value="SnoaL-like"/>
</dbReference>
<reference evidence="2" key="1">
    <citation type="journal article" date="2021" name="Front. Microbiol.">
        <title>Comprehensive Comparative Genomics and Phenotyping of Methylobacterium Species.</title>
        <authorList>
            <person name="Alessa O."/>
            <person name="Ogura Y."/>
            <person name="Fujitani Y."/>
            <person name="Takami H."/>
            <person name="Hayashi T."/>
            <person name="Sahin N."/>
            <person name="Tani A."/>
        </authorList>
    </citation>
    <scope>NUCLEOTIDE SEQUENCE</scope>
    <source>
        <strain evidence="2">DSM 17168</strain>
    </source>
</reference>
<evidence type="ECO:0000313" key="2">
    <source>
        <dbReference type="EMBL" id="GJE03632.1"/>
    </source>
</evidence>